<evidence type="ECO:0000256" key="1">
    <source>
        <dbReference type="ARBA" id="ARBA00005234"/>
    </source>
</evidence>
<sequence length="166" mass="19585">MHLILIASEISEKWQYKAWRACTKVYGIQNLDNMHWVAYEYEFLEKEVKVYDSMTNVFYVKCQKVFEMHAAIVPSLYNIGCEEGDNKMDPDVSFTFKFVPVSQQPNHHDCGVYAIKYMQCLTMRSDLNSLKDCSFPEFRKKLGIDLVLWAKTNDGKYSFTEREIRM</sequence>
<dbReference type="GO" id="GO:0008234">
    <property type="term" value="F:cysteine-type peptidase activity"/>
    <property type="evidence" value="ECO:0007669"/>
    <property type="project" value="InterPro"/>
</dbReference>
<keyword evidence="6" id="KW-1185">Reference proteome</keyword>
<dbReference type="SUPFAM" id="SSF54001">
    <property type="entry name" value="Cysteine proteinases"/>
    <property type="match status" value="1"/>
</dbReference>
<gene>
    <name evidence="5" type="ORF">LIER_02249</name>
</gene>
<dbReference type="GO" id="GO:0006508">
    <property type="term" value="P:proteolysis"/>
    <property type="evidence" value="ECO:0007669"/>
    <property type="project" value="UniProtKB-KW"/>
</dbReference>
<dbReference type="InterPro" id="IPR003653">
    <property type="entry name" value="Peptidase_C48_C"/>
</dbReference>
<proteinExistence type="inferred from homology"/>
<keyword evidence="2" id="KW-0645">Protease</keyword>
<comment type="similarity">
    <text evidence="1">Belongs to the peptidase C48 family.</text>
</comment>
<dbReference type="Gene3D" id="3.40.395.10">
    <property type="entry name" value="Adenoviral Proteinase, Chain A"/>
    <property type="match status" value="1"/>
</dbReference>
<evidence type="ECO:0000256" key="3">
    <source>
        <dbReference type="ARBA" id="ARBA00022801"/>
    </source>
</evidence>
<dbReference type="PROSITE" id="PS50600">
    <property type="entry name" value="ULP_PROTEASE"/>
    <property type="match status" value="1"/>
</dbReference>
<dbReference type="EMBL" id="BAABME010000241">
    <property type="protein sequence ID" value="GAA0141007.1"/>
    <property type="molecule type" value="Genomic_DNA"/>
</dbReference>
<dbReference type="Pfam" id="PF02902">
    <property type="entry name" value="Peptidase_C48"/>
    <property type="match status" value="1"/>
</dbReference>
<reference evidence="5 6" key="1">
    <citation type="submission" date="2024-01" db="EMBL/GenBank/DDBJ databases">
        <title>The complete chloroplast genome sequence of Lithospermum erythrorhizon: insights into the phylogenetic relationship among Boraginaceae species and the maternal lineages of purple gromwells.</title>
        <authorList>
            <person name="Okada T."/>
            <person name="Watanabe K."/>
        </authorList>
    </citation>
    <scope>NUCLEOTIDE SEQUENCE [LARGE SCALE GENOMIC DNA]</scope>
</reference>
<dbReference type="AlphaFoldDB" id="A0AAV3NNR6"/>
<evidence type="ECO:0000313" key="6">
    <source>
        <dbReference type="Proteomes" id="UP001454036"/>
    </source>
</evidence>
<dbReference type="InterPro" id="IPR038765">
    <property type="entry name" value="Papain-like_cys_pep_sf"/>
</dbReference>
<keyword evidence="3" id="KW-0378">Hydrolase</keyword>
<accession>A0AAV3NNR6</accession>
<organism evidence="5 6">
    <name type="scientific">Lithospermum erythrorhizon</name>
    <name type="common">Purple gromwell</name>
    <name type="synonym">Lithospermum officinale var. erythrorhizon</name>
    <dbReference type="NCBI Taxonomy" id="34254"/>
    <lineage>
        <taxon>Eukaryota</taxon>
        <taxon>Viridiplantae</taxon>
        <taxon>Streptophyta</taxon>
        <taxon>Embryophyta</taxon>
        <taxon>Tracheophyta</taxon>
        <taxon>Spermatophyta</taxon>
        <taxon>Magnoliopsida</taxon>
        <taxon>eudicotyledons</taxon>
        <taxon>Gunneridae</taxon>
        <taxon>Pentapetalae</taxon>
        <taxon>asterids</taxon>
        <taxon>lamiids</taxon>
        <taxon>Boraginales</taxon>
        <taxon>Boraginaceae</taxon>
        <taxon>Boraginoideae</taxon>
        <taxon>Lithospermeae</taxon>
        <taxon>Lithospermum</taxon>
    </lineage>
</organism>
<protein>
    <recommendedName>
        <fullName evidence="4">Ubiquitin-like protease family profile domain-containing protein</fullName>
    </recommendedName>
</protein>
<dbReference type="Proteomes" id="UP001454036">
    <property type="component" value="Unassembled WGS sequence"/>
</dbReference>
<comment type="caution">
    <text evidence="5">The sequence shown here is derived from an EMBL/GenBank/DDBJ whole genome shotgun (WGS) entry which is preliminary data.</text>
</comment>
<evidence type="ECO:0000259" key="4">
    <source>
        <dbReference type="PROSITE" id="PS50600"/>
    </source>
</evidence>
<feature type="domain" description="Ubiquitin-like protease family profile" evidence="4">
    <location>
        <begin position="1"/>
        <end position="121"/>
    </location>
</feature>
<evidence type="ECO:0000313" key="5">
    <source>
        <dbReference type="EMBL" id="GAA0141007.1"/>
    </source>
</evidence>
<evidence type="ECO:0000256" key="2">
    <source>
        <dbReference type="ARBA" id="ARBA00022670"/>
    </source>
</evidence>
<name>A0AAV3NNR6_LITER</name>